<dbReference type="STRING" id="702114.A1355_13930"/>
<dbReference type="GO" id="GO:0000155">
    <property type="term" value="F:phosphorelay sensor kinase activity"/>
    <property type="evidence" value="ECO:0007669"/>
    <property type="project" value="InterPro"/>
</dbReference>
<dbReference type="Gene3D" id="1.20.120.620">
    <property type="entry name" value="Backbone structure of the membrane domain of e. Coli histidine kinase receptor kdpd"/>
    <property type="match status" value="1"/>
</dbReference>
<dbReference type="GO" id="GO:0005524">
    <property type="term" value="F:ATP binding"/>
    <property type="evidence" value="ECO:0007669"/>
    <property type="project" value="UniProtKB-KW"/>
</dbReference>
<dbReference type="SMART" id="SM00387">
    <property type="entry name" value="HATPase_c"/>
    <property type="match status" value="1"/>
</dbReference>
<dbReference type="InterPro" id="IPR004358">
    <property type="entry name" value="Sig_transdc_His_kin-like_C"/>
</dbReference>
<dbReference type="Gene3D" id="3.30.450.40">
    <property type="match status" value="1"/>
</dbReference>
<evidence type="ECO:0000256" key="5">
    <source>
        <dbReference type="ARBA" id="ARBA00022679"/>
    </source>
</evidence>
<dbReference type="OrthoDB" id="9806130at2"/>
<feature type="transmembrane region" description="Helical" evidence="13">
    <location>
        <begin position="16"/>
        <end position="34"/>
    </location>
</feature>
<comment type="catalytic activity">
    <reaction evidence="1">
        <text>ATP + protein L-histidine = ADP + protein N-phospho-L-histidine.</text>
        <dbReference type="EC" id="2.7.13.3"/>
    </reaction>
</comment>
<feature type="transmembrane region" description="Helical" evidence="13">
    <location>
        <begin position="40"/>
        <end position="57"/>
    </location>
</feature>
<evidence type="ECO:0000256" key="10">
    <source>
        <dbReference type="ARBA" id="ARBA00022989"/>
    </source>
</evidence>
<dbReference type="GO" id="GO:0042802">
    <property type="term" value="F:identical protein binding"/>
    <property type="evidence" value="ECO:0007669"/>
    <property type="project" value="UniProtKB-ARBA"/>
</dbReference>
<dbReference type="InterPro" id="IPR036097">
    <property type="entry name" value="HisK_dim/P_sf"/>
</dbReference>
<dbReference type="PANTHER" id="PTHR45569">
    <property type="entry name" value="SENSOR PROTEIN KDPD"/>
    <property type="match status" value="1"/>
</dbReference>
<gene>
    <name evidence="15" type="ORF">A1355_13930</name>
</gene>
<name>A0A177N4C5_9GAMM</name>
<dbReference type="Pfam" id="PF00512">
    <property type="entry name" value="HisKA"/>
    <property type="match status" value="1"/>
</dbReference>
<dbReference type="InterPro" id="IPR005467">
    <property type="entry name" value="His_kinase_dom"/>
</dbReference>
<dbReference type="RefSeq" id="WP_064031346.1">
    <property type="nucleotide sequence ID" value="NZ_LUUK01000216.1"/>
</dbReference>
<evidence type="ECO:0000256" key="11">
    <source>
        <dbReference type="ARBA" id="ARBA00023012"/>
    </source>
</evidence>
<dbReference type="InterPro" id="IPR029016">
    <property type="entry name" value="GAF-like_dom_sf"/>
</dbReference>
<evidence type="ECO:0000256" key="3">
    <source>
        <dbReference type="ARBA" id="ARBA00012438"/>
    </source>
</evidence>
<dbReference type="SUPFAM" id="SSF55874">
    <property type="entry name" value="ATPase domain of HSP90 chaperone/DNA topoisomerase II/histidine kinase"/>
    <property type="match status" value="1"/>
</dbReference>
<evidence type="ECO:0000259" key="14">
    <source>
        <dbReference type="PROSITE" id="PS50109"/>
    </source>
</evidence>
<dbReference type="GO" id="GO:0005886">
    <property type="term" value="C:plasma membrane"/>
    <property type="evidence" value="ECO:0007669"/>
    <property type="project" value="TreeGrafter"/>
</dbReference>
<dbReference type="PRINTS" id="PR00344">
    <property type="entry name" value="BCTRLSENSOR"/>
</dbReference>
<reference evidence="16" key="1">
    <citation type="submission" date="2016-03" db="EMBL/GenBank/DDBJ databases">
        <authorList>
            <person name="Heylen K."/>
            <person name="De Vos P."/>
            <person name="Vekeman B."/>
        </authorList>
    </citation>
    <scope>NUCLEOTIDE SEQUENCE [LARGE SCALE GENOMIC DNA]</scope>
    <source>
        <strain evidence="16">R-45383</strain>
    </source>
</reference>
<dbReference type="Pfam" id="PF02518">
    <property type="entry name" value="HATPase_c"/>
    <property type="match status" value="1"/>
</dbReference>
<keyword evidence="16" id="KW-1185">Reference proteome</keyword>
<dbReference type="SUPFAM" id="SSF47384">
    <property type="entry name" value="Homodimeric domain of signal transducing histidine kinase"/>
    <property type="match status" value="1"/>
</dbReference>
<evidence type="ECO:0000256" key="13">
    <source>
        <dbReference type="SAM" id="Phobius"/>
    </source>
</evidence>
<dbReference type="EMBL" id="LUUK01000216">
    <property type="protein sequence ID" value="OAI12867.1"/>
    <property type="molecule type" value="Genomic_DNA"/>
</dbReference>
<keyword evidence="5" id="KW-0808">Transferase</keyword>
<evidence type="ECO:0000256" key="1">
    <source>
        <dbReference type="ARBA" id="ARBA00000085"/>
    </source>
</evidence>
<evidence type="ECO:0000256" key="6">
    <source>
        <dbReference type="ARBA" id="ARBA00022692"/>
    </source>
</evidence>
<comment type="subcellular location">
    <subcellularLocation>
        <location evidence="2">Membrane</location>
        <topology evidence="2">Multi-pass membrane protein</topology>
    </subcellularLocation>
</comment>
<keyword evidence="9" id="KW-0067">ATP-binding</keyword>
<keyword evidence="12 13" id="KW-0472">Membrane</keyword>
<evidence type="ECO:0000256" key="4">
    <source>
        <dbReference type="ARBA" id="ARBA00022553"/>
    </source>
</evidence>
<dbReference type="AlphaFoldDB" id="A0A177N4C5"/>
<dbReference type="Gene3D" id="3.30.565.10">
    <property type="entry name" value="Histidine kinase-like ATPase, C-terminal domain"/>
    <property type="match status" value="1"/>
</dbReference>
<feature type="domain" description="Histidine kinase" evidence="14">
    <location>
        <begin position="273"/>
        <end position="488"/>
    </location>
</feature>
<keyword evidence="8 15" id="KW-0418">Kinase</keyword>
<dbReference type="InterPro" id="IPR003594">
    <property type="entry name" value="HATPase_dom"/>
</dbReference>
<keyword evidence="4" id="KW-0597">Phosphoprotein</keyword>
<dbReference type="InterPro" id="IPR036890">
    <property type="entry name" value="HATPase_C_sf"/>
</dbReference>
<keyword evidence="6 13" id="KW-0812">Transmembrane</keyword>
<dbReference type="CDD" id="cd00075">
    <property type="entry name" value="HATPase"/>
    <property type="match status" value="1"/>
</dbReference>
<dbReference type="InterPro" id="IPR038318">
    <property type="entry name" value="KdpD_sf"/>
</dbReference>
<comment type="caution">
    <text evidence="15">The sequence shown here is derived from an EMBL/GenBank/DDBJ whole genome shotgun (WGS) entry which is preliminary data.</text>
</comment>
<dbReference type="SMART" id="SM00388">
    <property type="entry name" value="HisKA"/>
    <property type="match status" value="1"/>
</dbReference>
<proteinExistence type="predicted"/>
<keyword evidence="10 13" id="KW-1133">Transmembrane helix</keyword>
<evidence type="ECO:0000256" key="8">
    <source>
        <dbReference type="ARBA" id="ARBA00022777"/>
    </source>
</evidence>
<dbReference type="FunFam" id="3.30.565.10:FF:000042">
    <property type="entry name" value="Two-component sensor histidine kinase KdpD"/>
    <property type="match status" value="1"/>
</dbReference>
<evidence type="ECO:0000256" key="2">
    <source>
        <dbReference type="ARBA" id="ARBA00004141"/>
    </source>
</evidence>
<evidence type="ECO:0000256" key="7">
    <source>
        <dbReference type="ARBA" id="ARBA00022741"/>
    </source>
</evidence>
<dbReference type="Gene3D" id="1.10.287.130">
    <property type="match status" value="1"/>
</dbReference>
<dbReference type="InterPro" id="IPR003661">
    <property type="entry name" value="HisK_dim/P_dom"/>
</dbReference>
<dbReference type="Pfam" id="PF13493">
    <property type="entry name" value="DUF4118"/>
    <property type="match status" value="1"/>
</dbReference>
<sequence>MNRNPLAAPHQSRQRLTGYAWGVAAPLLCTALAWPLRHLLGEASILMTYLLGVFLVASRYGRNASLLASLISAPMFAFYFARPIFSFAISDLENAVGLAVMVVVANLTSKLQNQARKQTELARQREARSDALYRLSRDLAGVENGERVTELAERHILQVFGTVCRLVAAADLDQLPPRLADELDPAAATLAFRDNRTVTTAAARYFPLCGSESRQGVLILKRADSDSREADTFLETFCNLIALNLERLQFAGQAREARLQAEAEGLRNALLSSISHDLRTPLTRIVGAVGALIDHRDRLSVADRDDCQKTILDEARRMSDLTGKLLDMARLNCGEWVLHREWNAIEELVGSALHRLDSGLQGRPVRTRIPDDLPLMRIDAVLMEQVLVNLIENAIKHTPPGTPVDLSAERAEGGIRLCVADYGPGIPGGLENKIFEKFFRGAHETQHTGVGLGLALCRTIVEAHGGRIRAENQPGKGAVFVIDLPQPEQALPTALEELV</sequence>
<dbReference type="InterPro" id="IPR025201">
    <property type="entry name" value="KdpD_TM"/>
</dbReference>
<evidence type="ECO:0000313" key="15">
    <source>
        <dbReference type="EMBL" id="OAI12867.1"/>
    </source>
</evidence>
<dbReference type="InterPro" id="IPR052023">
    <property type="entry name" value="Histidine_kinase_KdpD"/>
</dbReference>
<dbReference type="PROSITE" id="PS50109">
    <property type="entry name" value="HIS_KIN"/>
    <property type="match status" value="1"/>
</dbReference>
<protein>
    <recommendedName>
        <fullName evidence="3">histidine kinase</fullName>
        <ecNumber evidence="3">2.7.13.3</ecNumber>
    </recommendedName>
</protein>
<dbReference type="Proteomes" id="UP000077628">
    <property type="component" value="Unassembled WGS sequence"/>
</dbReference>
<organism evidence="15 16">
    <name type="scientific">Methylomonas koyamae</name>
    <dbReference type="NCBI Taxonomy" id="702114"/>
    <lineage>
        <taxon>Bacteria</taxon>
        <taxon>Pseudomonadati</taxon>
        <taxon>Pseudomonadota</taxon>
        <taxon>Gammaproteobacteria</taxon>
        <taxon>Methylococcales</taxon>
        <taxon>Methylococcaceae</taxon>
        <taxon>Methylomonas</taxon>
    </lineage>
</organism>
<evidence type="ECO:0000256" key="12">
    <source>
        <dbReference type="ARBA" id="ARBA00023136"/>
    </source>
</evidence>
<accession>A0A177N4C5</accession>
<evidence type="ECO:0000256" key="9">
    <source>
        <dbReference type="ARBA" id="ARBA00022840"/>
    </source>
</evidence>
<evidence type="ECO:0000313" key="16">
    <source>
        <dbReference type="Proteomes" id="UP000077628"/>
    </source>
</evidence>
<dbReference type="EC" id="2.7.13.3" evidence="3"/>
<dbReference type="PANTHER" id="PTHR45569:SF1">
    <property type="entry name" value="SENSOR PROTEIN KDPD"/>
    <property type="match status" value="1"/>
</dbReference>
<feature type="transmembrane region" description="Helical" evidence="13">
    <location>
        <begin position="64"/>
        <end position="81"/>
    </location>
</feature>
<keyword evidence="7" id="KW-0547">Nucleotide-binding</keyword>
<keyword evidence="11" id="KW-0902">Two-component regulatory system</keyword>
<dbReference type="CDD" id="cd00082">
    <property type="entry name" value="HisKA"/>
    <property type="match status" value="1"/>
</dbReference>